<dbReference type="GO" id="GO:0010181">
    <property type="term" value="F:FMN binding"/>
    <property type="evidence" value="ECO:0007669"/>
    <property type="project" value="InterPro"/>
</dbReference>
<organism evidence="12 13">
    <name type="scientific">Capillimicrobium parvum</name>
    <dbReference type="NCBI Taxonomy" id="2884022"/>
    <lineage>
        <taxon>Bacteria</taxon>
        <taxon>Bacillati</taxon>
        <taxon>Actinomycetota</taxon>
        <taxon>Thermoleophilia</taxon>
        <taxon>Solirubrobacterales</taxon>
        <taxon>Capillimicrobiaceae</taxon>
        <taxon>Capillimicrobium</taxon>
    </lineage>
</organism>
<gene>
    <name evidence="12" type="primary">tmd_1</name>
    <name evidence="12" type="ORF">DSM104329_00584</name>
</gene>
<dbReference type="RefSeq" id="WP_259313900.1">
    <property type="nucleotide sequence ID" value="NZ_CP087164.1"/>
</dbReference>
<dbReference type="Pfam" id="PF13450">
    <property type="entry name" value="NAD_binding_8"/>
    <property type="match status" value="1"/>
</dbReference>
<evidence type="ECO:0000256" key="4">
    <source>
        <dbReference type="ARBA" id="ARBA00022630"/>
    </source>
</evidence>
<evidence type="ECO:0000256" key="8">
    <source>
        <dbReference type="ARBA" id="ARBA00023004"/>
    </source>
</evidence>
<keyword evidence="9" id="KW-0411">Iron-sulfur</keyword>
<evidence type="ECO:0000313" key="13">
    <source>
        <dbReference type="Proteomes" id="UP001162834"/>
    </source>
</evidence>
<dbReference type="PANTHER" id="PTHR42917">
    <property type="entry name" value="2,4-DIENOYL-COA REDUCTASE"/>
    <property type="match status" value="1"/>
</dbReference>
<protein>
    <submittedName>
        <fullName evidence="12">Trimethylamine dehydrogenase</fullName>
        <ecNumber evidence="12">1.5.8.2</ecNumber>
    </submittedName>
</protein>
<dbReference type="CDD" id="cd02929">
    <property type="entry name" value="TMADH_HD_FMN"/>
    <property type="match status" value="1"/>
</dbReference>
<dbReference type="KEGG" id="sbae:DSM104329_00584"/>
<evidence type="ECO:0000256" key="1">
    <source>
        <dbReference type="ARBA" id="ARBA00001917"/>
    </source>
</evidence>
<dbReference type="SUPFAM" id="SSF51905">
    <property type="entry name" value="FAD/NAD(P)-binding domain"/>
    <property type="match status" value="1"/>
</dbReference>
<dbReference type="GO" id="GO:0050470">
    <property type="term" value="F:trimethylamine dehydrogenase activity"/>
    <property type="evidence" value="ECO:0007669"/>
    <property type="project" value="UniProtKB-EC"/>
</dbReference>
<dbReference type="Proteomes" id="UP001162834">
    <property type="component" value="Chromosome"/>
</dbReference>
<dbReference type="InterPro" id="IPR036188">
    <property type="entry name" value="FAD/NAD-bd_sf"/>
</dbReference>
<dbReference type="EMBL" id="CP087164">
    <property type="protein sequence ID" value="UGS34211.1"/>
    <property type="molecule type" value="Genomic_DNA"/>
</dbReference>
<dbReference type="AlphaFoldDB" id="A0A9E6XTI2"/>
<accession>A0A9E6XTI2</accession>
<evidence type="ECO:0000313" key="12">
    <source>
        <dbReference type="EMBL" id="UGS34211.1"/>
    </source>
</evidence>
<dbReference type="PRINTS" id="PR00368">
    <property type="entry name" value="FADPNR"/>
</dbReference>
<evidence type="ECO:0000259" key="10">
    <source>
        <dbReference type="Pfam" id="PF00724"/>
    </source>
</evidence>
<evidence type="ECO:0000256" key="5">
    <source>
        <dbReference type="ARBA" id="ARBA00022643"/>
    </source>
</evidence>
<feature type="domain" description="NADH:flavin oxidoreductase/NADH oxidase N-terminal" evidence="10">
    <location>
        <begin position="10"/>
        <end position="343"/>
    </location>
</feature>
<keyword evidence="7 12" id="KW-0560">Oxidoreductase</keyword>
<dbReference type="InterPro" id="IPR037348">
    <property type="entry name" value="TMADH/DMDH_FMN-bd"/>
</dbReference>
<dbReference type="EC" id="1.5.8.2" evidence="12"/>
<dbReference type="InterPro" id="IPR013785">
    <property type="entry name" value="Aldolase_TIM"/>
</dbReference>
<dbReference type="PRINTS" id="PR00469">
    <property type="entry name" value="PNDRDTASEII"/>
</dbReference>
<keyword evidence="6" id="KW-0479">Metal-binding</keyword>
<comment type="cofactor">
    <cofactor evidence="1">
        <name>FMN</name>
        <dbReference type="ChEBI" id="CHEBI:58210"/>
    </cofactor>
</comment>
<dbReference type="GO" id="GO:0046872">
    <property type="term" value="F:metal ion binding"/>
    <property type="evidence" value="ECO:0007669"/>
    <property type="project" value="UniProtKB-KW"/>
</dbReference>
<dbReference type="Pfam" id="PF00724">
    <property type="entry name" value="Oxidored_FMN"/>
    <property type="match status" value="1"/>
</dbReference>
<comment type="similarity">
    <text evidence="3">In the N-terminal section; belongs to the NADH:flavin oxidoreductase/NADH oxidase family.</text>
</comment>
<name>A0A9E6XTI2_9ACTN</name>
<evidence type="ECO:0000259" key="11">
    <source>
        <dbReference type="Pfam" id="PF22620"/>
    </source>
</evidence>
<dbReference type="PANTHER" id="PTHR42917:SF2">
    <property type="entry name" value="2,4-DIENOYL-COA REDUCTASE [(2E)-ENOYL-COA-PRODUCING]"/>
    <property type="match status" value="1"/>
</dbReference>
<dbReference type="SUPFAM" id="SSF51395">
    <property type="entry name" value="FMN-linked oxidoreductases"/>
    <property type="match status" value="1"/>
</dbReference>
<dbReference type="Gene3D" id="3.40.50.720">
    <property type="entry name" value="NAD(P)-binding Rossmann-like Domain"/>
    <property type="match status" value="1"/>
</dbReference>
<evidence type="ECO:0000256" key="7">
    <source>
        <dbReference type="ARBA" id="ARBA00023002"/>
    </source>
</evidence>
<evidence type="ECO:0000256" key="2">
    <source>
        <dbReference type="ARBA" id="ARBA00001966"/>
    </source>
</evidence>
<feature type="domain" description="TMADH/DMDH/HD second alpha/beta" evidence="11">
    <location>
        <begin position="529"/>
        <end position="629"/>
    </location>
</feature>
<keyword evidence="8" id="KW-0408">Iron</keyword>
<dbReference type="Pfam" id="PF22620">
    <property type="entry name" value="OYE-like_second_a-b"/>
    <property type="match status" value="1"/>
</dbReference>
<dbReference type="InterPro" id="IPR054428">
    <property type="entry name" value="TMADH/DMDH/HD_second_a-b"/>
</dbReference>
<proteinExistence type="inferred from homology"/>
<dbReference type="GO" id="GO:0051536">
    <property type="term" value="F:iron-sulfur cluster binding"/>
    <property type="evidence" value="ECO:0007669"/>
    <property type="project" value="UniProtKB-KW"/>
</dbReference>
<comment type="cofactor">
    <cofactor evidence="2">
        <name>[4Fe-4S] cluster</name>
        <dbReference type="ChEBI" id="CHEBI:49883"/>
    </cofactor>
</comment>
<evidence type="ECO:0000256" key="3">
    <source>
        <dbReference type="ARBA" id="ARBA00011048"/>
    </source>
</evidence>
<dbReference type="Gene3D" id="3.20.20.70">
    <property type="entry name" value="Aldolase class I"/>
    <property type="match status" value="1"/>
</dbReference>
<dbReference type="InterPro" id="IPR001155">
    <property type="entry name" value="OxRdtase_FMN_N"/>
</dbReference>
<keyword evidence="4" id="KW-0285">Flavoprotein</keyword>
<evidence type="ECO:0000256" key="9">
    <source>
        <dbReference type="ARBA" id="ARBA00023014"/>
    </source>
</evidence>
<reference evidence="12" key="1">
    <citation type="journal article" date="2022" name="Int. J. Syst. Evol. Microbiol.">
        <title>Pseudomonas aegrilactucae sp. nov. and Pseudomonas morbosilactucae sp. nov., pathogens causing bacterial rot of lettuce in Japan.</title>
        <authorList>
            <person name="Sawada H."/>
            <person name="Fujikawa T."/>
            <person name="Satou M."/>
        </authorList>
    </citation>
    <scope>NUCLEOTIDE SEQUENCE</scope>
    <source>
        <strain evidence="12">0166_1</strain>
    </source>
</reference>
<evidence type="ECO:0000256" key="6">
    <source>
        <dbReference type="ARBA" id="ARBA00022723"/>
    </source>
</evidence>
<keyword evidence="5" id="KW-0288">FMN</keyword>
<dbReference type="Gene3D" id="3.50.50.60">
    <property type="entry name" value="FAD/NAD(P)-binding domain"/>
    <property type="match status" value="1"/>
</dbReference>
<dbReference type="InterPro" id="IPR051793">
    <property type="entry name" value="NADH:flavin_oxidoreductase"/>
</dbReference>
<keyword evidence="13" id="KW-1185">Reference proteome</keyword>
<sequence length="741" mass="82269">MARDPKYDVLFEPIQIGPKTLKNRFYQVPHCIGAGSEKPGFQAYHRAIKCEGGWGAVCTEYCSIHPESDDTSRVSARIWDDGDVRNLAAMCDRVHHYGALTGIELWYGGPHAPCMESRATPRGPSQIPSDFEINIHPRYMDRDDIRTVHKMYVDAAVRARDAGFDIIYVYGAHAYLPFQFLSPYYNKRTDEYGGSFENRARFWREALEQVREAVGDDCAIASRFAVDHLFGPASIEVGEDGVRFVEYVDHLVDLWDLTVGDIAEWGQNAGPSRFFEENHEKPYTGQIKAGNHTDKPVVGVGRITNPDTMVAIINSGQFDIIGGARPSISDPFLPKKIEEGRLDDIRECIGCNQCISRWEIGGPPMVCTQNATAGEEYRRGWHPEKFSTARNADKGVLVVGAGPAGMECAMVLGKRGMSAVHLVEADKEIGGCINWISQLGHSDGKENLFRGSARGLGEWARVRNYRQIQLEKLKNVEVHTGSRLSASDILEYGAEIVIIATGCRFATDGLNPATHDRIEGADGTLDWQLTPDEVVRGGKQIGQRVLVLENEGYHMGASIAQKLAGEGKDVHLVTQSGDVASYMEYTLEAPMLHRDLHRLGVDIHTYTMLEKIEPGACHAYNVWDPGHKDVLEVDTVVLCTQRLGNDALYHELRADRDRLRSEGIEDVFIIGDAAAPRMIVDSVFDGHRLAREIDSPDPAMPLPFIRERRLWGTASNDDYDGELRAAPDTLPLEALGEEVPA</sequence>